<gene>
    <name evidence="2" type="ORF">Aory04_000351900</name>
</gene>
<comment type="caution">
    <text evidence="2">The sequence shown here is derived from an EMBL/GenBank/DDBJ whole genome shotgun (WGS) entry which is preliminary data.</text>
</comment>
<reference evidence="2" key="1">
    <citation type="submission" date="2023-04" db="EMBL/GenBank/DDBJ databases">
        <title>Aspergillus oryzae NBRC 4228.</title>
        <authorList>
            <person name="Ichikawa N."/>
            <person name="Sato H."/>
            <person name="Tonouchi N."/>
        </authorList>
    </citation>
    <scope>NUCLEOTIDE SEQUENCE</scope>
    <source>
        <strain evidence="2">NBRC 4228</strain>
    </source>
</reference>
<dbReference type="EMBL" id="BSYA01000029">
    <property type="protein sequence ID" value="GMG26783.1"/>
    <property type="molecule type" value="Genomic_DNA"/>
</dbReference>
<evidence type="ECO:0000313" key="3">
    <source>
        <dbReference type="Proteomes" id="UP001165205"/>
    </source>
</evidence>
<evidence type="ECO:0000313" key="2">
    <source>
        <dbReference type="EMBL" id="GMG26783.1"/>
    </source>
</evidence>
<dbReference type="Proteomes" id="UP001165205">
    <property type="component" value="Unassembled WGS sequence"/>
</dbReference>
<evidence type="ECO:0000256" key="1">
    <source>
        <dbReference type="SAM" id="MobiDB-lite"/>
    </source>
</evidence>
<feature type="compositionally biased region" description="Polar residues" evidence="1">
    <location>
        <begin position="73"/>
        <end position="101"/>
    </location>
</feature>
<protein>
    <submittedName>
        <fullName evidence="2">Unnamed protein product</fullName>
    </submittedName>
</protein>
<accession>A0AAN4YHE9</accession>
<sequence>MLLHPHYVLKQSPTIQVSVPNTTFSPSSTHSYTQDIQTTSTSKSTNPMFALYAHPPPTKARPNLKPSILQIQPPNTILTSPTNQLDPHKSNSNQQNITNSYQKQPKKKLKYPKCPQVTASVRLTLSLHYHHPSLPKIPPKKPPKKTN</sequence>
<proteinExistence type="predicted"/>
<dbReference type="AlphaFoldDB" id="A0AAN4YHE9"/>
<name>A0AAN4YHE9_ASPOZ</name>
<organism evidence="2 3">
    <name type="scientific">Aspergillus oryzae</name>
    <name type="common">Yellow koji mold</name>
    <dbReference type="NCBI Taxonomy" id="5062"/>
    <lineage>
        <taxon>Eukaryota</taxon>
        <taxon>Fungi</taxon>
        <taxon>Dikarya</taxon>
        <taxon>Ascomycota</taxon>
        <taxon>Pezizomycotina</taxon>
        <taxon>Eurotiomycetes</taxon>
        <taxon>Eurotiomycetidae</taxon>
        <taxon>Eurotiales</taxon>
        <taxon>Aspergillaceae</taxon>
        <taxon>Aspergillus</taxon>
        <taxon>Aspergillus subgen. Circumdati</taxon>
    </lineage>
</organism>
<feature type="region of interest" description="Disordered" evidence="1">
    <location>
        <begin position="73"/>
        <end position="112"/>
    </location>
</feature>